<organism evidence="7 8">
    <name type="scientific">Naumovozyma castellii</name>
    <name type="common">Yeast</name>
    <name type="synonym">Saccharomyces castellii</name>
    <dbReference type="NCBI Taxonomy" id="27288"/>
    <lineage>
        <taxon>Eukaryota</taxon>
        <taxon>Fungi</taxon>
        <taxon>Dikarya</taxon>
        <taxon>Ascomycota</taxon>
        <taxon>Saccharomycotina</taxon>
        <taxon>Saccharomycetes</taxon>
        <taxon>Saccharomycetales</taxon>
        <taxon>Saccharomycetaceae</taxon>
        <taxon>Naumovozyma</taxon>
    </lineage>
</organism>
<keyword evidence="4" id="KW-0539">Nucleus</keyword>
<dbReference type="FunCoup" id="G0VB55">
    <property type="interactions" value="406"/>
</dbReference>
<dbReference type="GO" id="GO:0003723">
    <property type="term" value="F:RNA binding"/>
    <property type="evidence" value="ECO:0007669"/>
    <property type="project" value="UniProtKB-UniRule"/>
</dbReference>
<dbReference type="KEGG" id="ncs:NCAS_0B00950"/>
<dbReference type="GeneID" id="96901741"/>
<dbReference type="AlphaFoldDB" id="G0VB55"/>
<dbReference type="RefSeq" id="XP_003674555.1">
    <property type="nucleotide sequence ID" value="XM_003674507.1"/>
</dbReference>
<dbReference type="InterPro" id="IPR000504">
    <property type="entry name" value="RRM_dom"/>
</dbReference>
<dbReference type="InterPro" id="IPR052084">
    <property type="entry name" value="SF3B4_spliceosome_assoc"/>
</dbReference>
<dbReference type="OrthoDB" id="10259687at2759"/>
<proteinExistence type="predicted"/>
<dbReference type="InParanoid" id="G0VB55"/>
<comment type="subcellular location">
    <subcellularLocation>
        <location evidence="1">Nucleus</location>
    </subcellularLocation>
</comment>
<sequence>MNASLNNPETTVYVGNIDPKVTKEQLYELFIQVSPISKLRYPKDKILQMHQGYAFIEFYTAKDVQYVIQVMNNTVALYDRFLKVRQSVQNPTSSMGGANTSENSNQSIVLPIAKLFVKNLDESIENPQLIKLFQKFGPLFKDPEIFFLSNGKLRCAYIYFKFYENSDMAIAKLNNELIVNKRINVDYAFKENTSNKNAKYGDDVDRLLNREAKKNGMIK</sequence>
<dbReference type="InterPro" id="IPR012677">
    <property type="entry name" value="Nucleotide-bd_a/b_plait_sf"/>
</dbReference>
<keyword evidence="8" id="KW-1185">Reference proteome</keyword>
<dbReference type="Gene3D" id="3.30.70.330">
    <property type="match status" value="2"/>
</dbReference>
<dbReference type="Proteomes" id="UP000001640">
    <property type="component" value="Chromosome 2"/>
</dbReference>
<reference evidence="7 8" key="1">
    <citation type="journal article" date="2011" name="Proc. Natl. Acad. Sci. U.S.A.">
        <title>Evolutionary erosion of yeast sex chromosomes by mating-type switching accidents.</title>
        <authorList>
            <person name="Gordon J.L."/>
            <person name="Armisen D."/>
            <person name="Proux-Wera E."/>
            <person name="Oheigeartaigh S.S."/>
            <person name="Byrne K.P."/>
            <person name="Wolfe K.H."/>
        </authorList>
    </citation>
    <scope>NUCLEOTIDE SEQUENCE [LARGE SCALE GENOMIC DNA]</scope>
    <source>
        <strain evidence="8">ATCC 76901 / BCRC 22586 / CBS 4309 / NBRC 1992 / NRRL Y-12630</strain>
    </source>
</reference>
<reference key="2">
    <citation type="submission" date="2011-08" db="EMBL/GenBank/DDBJ databases">
        <title>Genome sequence of Naumovozyma castellii.</title>
        <authorList>
            <person name="Gordon J.L."/>
            <person name="Armisen D."/>
            <person name="Proux-Wera E."/>
            <person name="OhEigeartaigh S.S."/>
            <person name="Byrne K.P."/>
            <person name="Wolfe K.H."/>
        </authorList>
    </citation>
    <scope>NUCLEOTIDE SEQUENCE</scope>
    <source>
        <strain>Type strain:CBS 4309</strain>
    </source>
</reference>
<dbReference type="eggNOG" id="KOG0131">
    <property type="taxonomic scope" value="Eukaryota"/>
</dbReference>
<dbReference type="HOGENOM" id="CLU_012062_21_2_1"/>
<dbReference type="GO" id="GO:0071004">
    <property type="term" value="C:U2-type prespliceosome"/>
    <property type="evidence" value="ECO:0007669"/>
    <property type="project" value="EnsemblFungi"/>
</dbReference>
<dbReference type="GO" id="GO:0000398">
    <property type="term" value="P:mRNA splicing, via spliceosome"/>
    <property type="evidence" value="ECO:0007669"/>
    <property type="project" value="EnsemblFungi"/>
</dbReference>
<dbReference type="STRING" id="1064592.G0VB55"/>
<dbReference type="Pfam" id="PF00076">
    <property type="entry name" value="RRM_1"/>
    <property type="match status" value="2"/>
</dbReference>
<dbReference type="GO" id="GO:0005730">
    <property type="term" value="C:nucleolus"/>
    <property type="evidence" value="ECO:0007669"/>
    <property type="project" value="TreeGrafter"/>
</dbReference>
<dbReference type="PANTHER" id="PTHR48030:SF3">
    <property type="entry name" value="SPLICING FACTOR 3B SUBUNIT 4"/>
    <property type="match status" value="1"/>
</dbReference>
<evidence type="ECO:0000256" key="2">
    <source>
        <dbReference type="ARBA" id="ARBA00022737"/>
    </source>
</evidence>
<dbReference type="InterPro" id="IPR035979">
    <property type="entry name" value="RBD_domain_sf"/>
</dbReference>
<dbReference type="SMART" id="SM00360">
    <property type="entry name" value="RRM"/>
    <property type="match status" value="2"/>
</dbReference>
<dbReference type="PROSITE" id="PS50102">
    <property type="entry name" value="RRM"/>
    <property type="match status" value="2"/>
</dbReference>
<evidence type="ECO:0000313" key="8">
    <source>
        <dbReference type="Proteomes" id="UP000001640"/>
    </source>
</evidence>
<gene>
    <name evidence="7" type="primary">NCAS0B00950</name>
    <name evidence="7" type="ordered locus">NCAS_0B00950</name>
</gene>
<evidence type="ECO:0000256" key="5">
    <source>
        <dbReference type="PROSITE-ProRule" id="PRU00176"/>
    </source>
</evidence>
<evidence type="ECO:0000259" key="6">
    <source>
        <dbReference type="PROSITE" id="PS50102"/>
    </source>
</evidence>
<dbReference type="OMA" id="IVWELMI"/>
<accession>G0VB55</accession>
<dbReference type="GO" id="GO:0048026">
    <property type="term" value="P:positive regulation of mRNA splicing, via spliceosome"/>
    <property type="evidence" value="ECO:0007669"/>
    <property type="project" value="TreeGrafter"/>
</dbReference>
<feature type="domain" description="RRM" evidence="6">
    <location>
        <begin position="113"/>
        <end position="190"/>
    </location>
</feature>
<protein>
    <recommendedName>
        <fullName evidence="6">RRM domain-containing protein</fullName>
    </recommendedName>
</protein>
<dbReference type="FunFam" id="3.30.70.330:FF:000895">
    <property type="entry name" value="Hsh49p"/>
    <property type="match status" value="1"/>
</dbReference>
<name>G0VB55_NAUCA</name>
<keyword evidence="3 5" id="KW-0694">RNA-binding</keyword>
<dbReference type="SUPFAM" id="SSF54928">
    <property type="entry name" value="RNA-binding domain, RBD"/>
    <property type="match status" value="1"/>
</dbReference>
<evidence type="ECO:0000256" key="1">
    <source>
        <dbReference type="ARBA" id="ARBA00004123"/>
    </source>
</evidence>
<evidence type="ECO:0000313" key="7">
    <source>
        <dbReference type="EMBL" id="CCC68179.1"/>
    </source>
</evidence>
<keyword evidence="2" id="KW-0677">Repeat</keyword>
<feature type="domain" description="RRM" evidence="6">
    <location>
        <begin position="10"/>
        <end position="89"/>
    </location>
</feature>
<dbReference type="GO" id="GO:0071011">
    <property type="term" value="C:precatalytic spliceosome"/>
    <property type="evidence" value="ECO:0007669"/>
    <property type="project" value="TreeGrafter"/>
</dbReference>
<dbReference type="EMBL" id="HE576753">
    <property type="protein sequence ID" value="CCC68179.1"/>
    <property type="molecule type" value="Genomic_DNA"/>
</dbReference>
<evidence type="ECO:0000256" key="4">
    <source>
        <dbReference type="ARBA" id="ARBA00023242"/>
    </source>
</evidence>
<evidence type="ECO:0000256" key="3">
    <source>
        <dbReference type="ARBA" id="ARBA00022884"/>
    </source>
</evidence>
<dbReference type="PANTHER" id="PTHR48030">
    <property type="entry name" value="SPLICING FACTOR 3B SUBUNIT 4"/>
    <property type="match status" value="1"/>
</dbReference>
<dbReference type="GO" id="GO:0005686">
    <property type="term" value="C:U2 snRNP"/>
    <property type="evidence" value="ECO:0007669"/>
    <property type="project" value="EnsemblFungi"/>
</dbReference>